<keyword evidence="3" id="KW-1185">Reference proteome</keyword>
<sequence length="194" mass="19583">MSSLSILPSLSAGRAVLPAAARLLPLASRLASTGVLRRATTSAPRNISTTSGSSGRTTRAGAGALSTGAPSFGGGYRGGRCNFSSGSSSSSFGGSIPNISDIPAPSASLVAAAVVGASALYLAKRAVLMTDAGVTYVVQNNLTGQLDVHTEPGIHYIVPFFSTVTDYKQVITSTFEADEAVIAPLADTYVGMIP</sequence>
<feature type="region of interest" description="Disordered" evidence="1">
    <location>
        <begin position="41"/>
        <end position="66"/>
    </location>
</feature>
<evidence type="ECO:0000313" key="2">
    <source>
        <dbReference type="EnsemblProtists" id="EOD39105"/>
    </source>
</evidence>
<proteinExistence type="predicted"/>
<evidence type="ECO:0000313" key="3">
    <source>
        <dbReference type="Proteomes" id="UP000013827"/>
    </source>
</evidence>
<evidence type="ECO:0000256" key="1">
    <source>
        <dbReference type="SAM" id="MobiDB-lite"/>
    </source>
</evidence>
<dbReference type="GeneID" id="17284377"/>
<dbReference type="AlphaFoldDB" id="A0A0D3KTM0"/>
<evidence type="ECO:0008006" key="4">
    <source>
        <dbReference type="Google" id="ProtNLM"/>
    </source>
</evidence>
<reference evidence="3" key="1">
    <citation type="journal article" date="2013" name="Nature">
        <title>Pan genome of the phytoplankton Emiliania underpins its global distribution.</title>
        <authorList>
            <person name="Read B.A."/>
            <person name="Kegel J."/>
            <person name="Klute M.J."/>
            <person name="Kuo A."/>
            <person name="Lefebvre S.C."/>
            <person name="Maumus F."/>
            <person name="Mayer C."/>
            <person name="Miller J."/>
            <person name="Monier A."/>
            <person name="Salamov A."/>
            <person name="Young J."/>
            <person name="Aguilar M."/>
            <person name="Claverie J.M."/>
            <person name="Frickenhaus S."/>
            <person name="Gonzalez K."/>
            <person name="Herman E.K."/>
            <person name="Lin Y.C."/>
            <person name="Napier J."/>
            <person name="Ogata H."/>
            <person name="Sarno A.F."/>
            <person name="Shmutz J."/>
            <person name="Schroeder D."/>
            <person name="de Vargas C."/>
            <person name="Verret F."/>
            <person name="von Dassow P."/>
            <person name="Valentin K."/>
            <person name="Van de Peer Y."/>
            <person name="Wheeler G."/>
            <person name="Dacks J.B."/>
            <person name="Delwiche C.F."/>
            <person name="Dyhrman S.T."/>
            <person name="Glockner G."/>
            <person name="John U."/>
            <person name="Richards T."/>
            <person name="Worden A.Z."/>
            <person name="Zhang X."/>
            <person name="Grigoriev I.V."/>
            <person name="Allen A.E."/>
            <person name="Bidle K."/>
            <person name="Borodovsky M."/>
            <person name="Bowler C."/>
            <person name="Brownlee C."/>
            <person name="Cock J.M."/>
            <person name="Elias M."/>
            <person name="Gladyshev V.N."/>
            <person name="Groth M."/>
            <person name="Guda C."/>
            <person name="Hadaegh A."/>
            <person name="Iglesias-Rodriguez M.D."/>
            <person name="Jenkins J."/>
            <person name="Jones B.M."/>
            <person name="Lawson T."/>
            <person name="Leese F."/>
            <person name="Lindquist E."/>
            <person name="Lobanov A."/>
            <person name="Lomsadze A."/>
            <person name="Malik S.B."/>
            <person name="Marsh M.E."/>
            <person name="Mackinder L."/>
            <person name="Mock T."/>
            <person name="Mueller-Roeber B."/>
            <person name="Pagarete A."/>
            <person name="Parker M."/>
            <person name="Probert I."/>
            <person name="Quesneville H."/>
            <person name="Raines C."/>
            <person name="Rensing S.A."/>
            <person name="Riano-Pachon D.M."/>
            <person name="Richier S."/>
            <person name="Rokitta S."/>
            <person name="Shiraiwa Y."/>
            <person name="Soanes D.M."/>
            <person name="van der Giezen M."/>
            <person name="Wahlund T.M."/>
            <person name="Williams B."/>
            <person name="Wilson W."/>
            <person name="Wolfe G."/>
            <person name="Wurch L.L."/>
        </authorList>
    </citation>
    <scope>NUCLEOTIDE SEQUENCE</scope>
</reference>
<dbReference type="HOGENOM" id="CLU_1405872_0_0_1"/>
<accession>A0A0D3KTM0</accession>
<protein>
    <recommendedName>
        <fullName evidence="4">Prohibitin</fullName>
    </recommendedName>
</protein>
<reference evidence="2" key="2">
    <citation type="submission" date="2024-10" db="UniProtKB">
        <authorList>
            <consortium name="EnsemblProtists"/>
        </authorList>
    </citation>
    <scope>IDENTIFICATION</scope>
</reference>
<dbReference type="Proteomes" id="UP000013827">
    <property type="component" value="Unassembled WGS sequence"/>
</dbReference>
<organism evidence="2 3">
    <name type="scientific">Emiliania huxleyi (strain CCMP1516)</name>
    <dbReference type="NCBI Taxonomy" id="280463"/>
    <lineage>
        <taxon>Eukaryota</taxon>
        <taxon>Haptista</taxon>
        <taxon>Haptophyta</taxon>
        <taxon>Prymnesiophyceae</taxon>
        <taxon>Isochrysidales</taxon>
        <taxon>Noelaerhabdaceae</taxon>
        <taxon>Emiliania</taxon>
    </lineage>
</organism>
<feature type="compositionally biased region" description="Low complexity" evidence="1">
    <location>
        <begin position="48"/>
        <end position="66"/>
    </location>
</feature>
<dbReference type="EnsemblProtists" id="EOD39105">
    <property type="protein sequence ID" value="EOD39105"/>
    <property type="gene ID" value="EMIHUDRAFT_260541"/>
</dbReference>
<dbReference type="PaxDb" id="2903-EOD39105"/>
<dbReference type="KEGG" id="ehx:EMIHUDRAFT_260541"/>
<name>A0A0D3KTM0_EMIH1</name>
<dbReference type="RefSeq" id="XP_005791534.1">
    <property type="nucleotide sequence ID" value="XM_005791477.1"/>
</dbReference>